<dbReference type="EMBL" id="AGZO01000008">
    <property type="protein sequence ID" value="EKN19408.1"/>
    <property type="molecule type" value="Genomic_DNA"/>
</dbReference>
<dbReference type="RefSeq" id="WP_009860163.1">
    <property type="nucleotide sequence ID" value="NZ_JH976471.1"/>
</dbReference>
<name>K6AUH6_9BACT</name>
<proteinExistence type="predicted"/>
<dbReference type="HOGENOM" id="CLU_129279_0_0_10"/>
<dbReference type="Proteomes" id="UP000006330">
    <property type="component" value="Unassembled WGS sequence"/>
</dbReference>
<gene>
    <name evidence="1" type="ORF">HMPREF1076_00700</name>
</gene>
<dbReference type="GeneID" id="69983258"/>
<reference evidence="1 2" key="1">
    <citation type="submission" date="2012-02" db="EMBL/GenBank/DDBJ databases">
        <title>The Genome Sequence of Parabacteroides goldsteinii CL02T12C30.</title>
        <authorList>
            <consortium name="The Broad Institute Genome Sequencing Platform"/>
            <person name="Earl A."/>
            <person name="Ward D."/>
            <person name="Feldgarden M."/>
            <person name="Gevers D."/>
            <person name="Zitomersky N.L."/>
            <person name="Coyne M.J."/>
            <person name="Comstock L.E."/>
            <person name="Young S.K."/>
            <person name="Zeng Q."/>
            <person name="Gargeya S."/>
            <person name="Fitzgerald M."/>
            <person name="Haas B."/>
            <person name="Abouelleil A."/>
            <person name="Alvarado L."/>
            <person name="Arachchi H.M."/>
            <person name="Berlin A."/>
            <person name="Chapman S.B."/>
            <person name="Gearin G."/>
            <person name="Goldberg J."/>
            <person name="Griggs A."/>
            <person name="Gujja S."/>
            <person name="Hansen M."/>
            <person name="Heiman D."/>
            <person name="Howarth C."/>
            <person name="Larimer J."/>
            <person name="Lui A."/>
            <person name="MacDonald P.J.P."/>
            <person name="McCowen C."/>
            <person name="Montmayeur A."/>
            <person name="Murphy C."/>
            <person name="Neiman D."/>
            <person name="Pearson M."/>
            <person name="Priest M."/>
            <person name="Roberts A."/>
            <person name="Saif S."/>
            <person name="Shea T."/>
            <person name="Sisk P."/>
            <person name="Stolte C."/>
            <person name="Sykes S."/>
            <person name="Wortman J."/>
            <person name="Nusbaum C."/>
            <person name="Birren B."/>
        </authorList>
    </citation>
    <scope>NUCLEOTIDE SEQUENCE [LARGE SCALE GENOMIC DNA]</scope>
    <source>
        <strain evidence="1 2">CL02T12C30</strain>
    </source>
</reference>
<evidence type="ECO:0008006" key="3">
    <source>
        <dbReference type="Google" id="ProtNLM"/>
    </source>
</evidence>
<dbReference type="AlphaFoldDB" id="K6AUH6"/>
<comment type="caution">
    <text evidence="1">The sequence shown here is derived from an EMBL/GenBank/DDBJ whole genome shotgun (WGS) entry which is preliminary data.</text>
</comment>
<evidence type="ECO:0000313" key="2">
    <source>
        <dbReference type="Proteomes" id="UP000006330"/>
    </source>
</evidence>
<organism evidence="1 2">
    <name type="scientific">Parabacteroides goldsteinii CL02T12C30</name>
    <dbReference type="NCBI Taxonomy" id="999418"/>
    <lineage>
        <taxon>Bacteria</taxon>
        <taxon>Pseudomonadati</taxon>
        <taxon>Bacteroidota</taxon>
        <taxon>Bacteroidia</taxon>
        <taxon>Bacteroidales</taxon>
        <taxon>Tannerellaceae</taxon>
        <taxon>Parabacteroides</taxon>
    </lineage>
</organism>
<accession>K6AUH6</accession>
<evidence type="ECO:0000313" key="1">
    <source>
        <dbReference type="EMBL" id="EKN19408.1"/>
    </source>
</evidence>
<sequence>MKSEKVKILLDADVVIHFIKGGCLSLLPDILPAYQFAILDIVLDRELRRHPQTCTQLNNHIRILKNIEVIGWNPNYEMIYEYNMLIKTLGVGESASMVYCKYHPNVLASSNLRDIKSYCEQNRITYLSTMDLLYLACHRKVMTEQACDRFIADVLRQGSKLPVSKLSLYMPRAEVFSL</sequence>
<dbReference type="OrthoDB" id="793116at2"/>
<protein>
    <recommendedName>
        <fullName evidence="3">PIN domain-containing protein</fullName>
    </recommendedName>
</protein>
<dbReference type="PATRIC" id="fig|999418.3.peg.712"/>